<organism evidence="1 2">
    <name type="scientific">Dendrolimus kikuchii</name>
    <dbReference type="NCBI Taxonomy" id="765133"/>
    <lineage>
        <taxon>Eukaryota</taxon>
        <taxon>Metazoa</taxon>
        <taxon>Ecdysozoa</taxon>
        <taxon>Arthropoda</taxon>
        <taxon>Hexapoda</taxon>
        <taxon>Insecta</taxon>
        <taxon>Pterygota</taxon>
        <taxon>Neoptera</taxon>
        <taxon>Endopterygota</taxon>
        <taxon>Lepidoptera</taxon>
        <taxon>Glossata</taxon>
        <taxon>Ditrysia</taxon>
        <taxon>Bombycoidea</taxon>
        <taxon>Lasiocampidae</taxon>
        <taxon>Dendrolimus</taxon>
    </lineage>
</organism>
<reference evidence="1 2" key="1">
    <citation type="journal article" date="2021" name="Front. Genet.">
        <title>Chromosome-Level Genome Assembly Reveals Significant Gene Expansion in the Toll and IMD Signaling Pathways of Dendrolimus kikuchii.</title>
        <authorList>
            <person name="Zhou J."/>
            <person name="Wu P."/>
            <person name="Xiong Z."/>
            <person name="Liu N."/>
            <person name="Zhao N."/>
            <person name="Ji M."/>
            <person name="Qiu Y."/>
            <person name="Yang B."/>
        </authorList>
    </citation>
    <scope>NUCLEOTIDE SEQUENCE [LARGE SCALE GENOMIC DNA]</scope>
    <source>
        <strain evidence="1">Ann1</strain>
    </source>
</reference>
<gene>
    <name evidence="1" type="ORF">K1T71_005832</name>
</gene>
<comment type="caution">
    <text evidence="1">The sequence shown here is derived from an EMBL/GenBank/DDBJ whole genome shotgun (WGS) entry which is preliminary data.</text>
</comment>
<sequence length="106" mass="11262">MKSFIAFSLLVAAVAALPVTSDSKDATILRYDNDNIGVEGYNYAVETSDGKAVQESGVLKNVGTENEAIEVRGQFSYVGVDGVTYNVNYIANELGFQPSGAHLPQA</sequence>
<dbReference type="EMBL" id="CM034395">
    <property type="protein sequence ID" value="KAJ0179057.1"/>
    <property type="molecule type" value="Genomic_DNA"/>
</dbReference>
<accession>A0ACC1D5C9</accession>
<evidence type="ECO:0000313" key="1">
    <source>
        <dbReference type="EMBL" id="KAJ0179057.1"/>
    </source>
</evidence>
<protein>
    <submittedName>
        <fullName evidence="1">Uncharacterized protein</fullName>
    </submittedName>
</protein>
<evidence type="ECO:0000313" key="2">
    <source>
        <dbReference type="Proteomes" id="UP000824533"/>
    </source>
</evidence>
<proteinExistence type="predicted"/>
<keyword evidence="2" id="KW-1185">Reference proteome</keyword>
<dbReference type="Proteomes" id="UP000824533">
    <property type="component" value="Linkage Group LG09"/>
</dbReference>
<name>A0ACC1D5C9_9NEOP</name>